<dbReference type="Proteomes" id="UP000199518">
    <property type="component" value="Unassembled WGS sequence"/>
</dbReference>
<reference evidence="2" key="1">
    <citation type="submission" date="2016-10" db="EMBL/GenBank/DDBJ databases">
        <authorList>
            <person name="Varghese N."/>
            <person name="Submissions S."/>
        </authorList>
    </citation>
    <scope>NUCLEOTIDE SEQUENCE [LARGE SCALE GENOMIC DNA]</scope>
    <source>
        <strain evidence="2">DSM 26348</strain>
    </source>
</reference>
<name>A0A1I3EC71_9PLAN</name>
<dbReference type="EMBL" id="FOQD01000004">
    <property type="protein sequence ID" value="SFH96518.1"/>
    <property type="molecule type" value="Genomic_DNA"/>
</dbReference>
<organism evidence="1 2">
    <name type="scientific">Planctomicrobium piriforme</name>
    <dbReference type="NCBI Taxonomy" id="1576369"/>
    <lineage>
        <taxon>Bacteria</taxon>
        <taxon>Pseudomonadati</taxon>
        <taxon>Planctomycetota</taxon>
        <taxon>Planctomycetia</taxon>
        <taxon>Planctomycetales</taxon>
        <taxon>Planctomycetaceae</taxon>
        <taxon>Planctomicrobium</taxon>
    </lineage>
</organism>
<gene>
    <name evidence="1" type="ORF">SAMN05421753_104159</name>
</gene>
<protein>
    <submittedName>
        <fullName evidence="1">Uncharacterized protein</fullName>
    </submittedName>
</protein>
<sequence length="175" mass="20034">MASVFGNILEQIESQIRQYVDLTGEGSYPEIKAESVVIRYPQPKAGDDEEHLRDEVTPGVLIVPGRSVRIPPDEGDNCHDMVYYPVSIQVIDTEDSRIPGDQMASWLKWAEKLRKFFNQNNLRKEQWEPAGFVSLAIVPMQDPFDDRLFSIHRLCVQTTAFEVQSLEDRDPQGRV</sequence>
<dbReference type="RefSeq" id="WP_092048520.1">
    <property type="nucleotide sequence ID" value="NZ_FOQD01000004.1"/>
</dbReference>
<evidence type="ECO:0000313" key="2">
    <source>
        <dbReference type="Proteomes" id="UP000199518"/>
    </source>
</evidence>
<dbReference type="STRING" id="1576369.SAMN05421753_104159"/>
<keyword evidence="2" id="KW-1185">Reference proteome</keyword>
<accession>A0A1I3EC71</accession>
<proteinExistence type="predicted"/>
<dbReference type="AlphaFoldDB" id="A0A1I3EC71"/>
<evidence type="ECO:0000313" key="1">
    <source>
        <dbReference type="EMBL" id="SFH96518.1"/>
    </source>
</evidence>